<dbReference type="AlphaFoldDB" id="A0A6I6MXD8"/>
<dbReference type="EMBL" id="CP047020">
    <property type="protein sequence ID" value="QHA02280.1"/>
    <property type="molecule type" value="Genomic_DNA"/>
</dbReference>
<dbReference type="Proteomes" id="UP000436138">
    <property type="component" value="Chromosome"/>
</dbReference>
<organism evidence="1 2">
    <name type="scientific">Streptomyces broussonetiae</name>
    <dbReference type="NCBI Taxonomy" id="2686304"/>
    <lineage>
        <taxon>Bacteria</taxon>
        <taxon>Bacillati</taxon>
        <taxon>Actinomycetota</taxon>
        <taxon>Actinomycetes</taxon>
        <taxon>Kitasatosporales</taxon>
        <taxon>Streptomycetaceae</taxon>
        <taxon>Streptomyces</taxon>
    </lineage>
</organism>
<protein>
    <submittedName>
        <fullName evidence="1">Uncharacterized protein</fullName>
    </submittedName>
</protein>
<accession>A0A6I6MXD8</accession>
<gene>
    <name evidence="1" type="ORF">GQF42_02185</name>
</gene>
<evidence type="ECO:0000313" key="2">
    <source>
        <dbReference type="Proteomes" id="UP000436138"/>
    </source>
</evidence>
<dbReference type="KEGG" id="sbro:GQF42_02185"/>
<reference evidence="1 2" key="1">
    <citation type="submission" date="2019-12" db="EMBL/GenBank/DDBJ databases">
        <title>Streptomyces sp. strain T44 isolated from rhizosphere soil of Broussonetia papyrifera.</title>
        <authorList>
            <person name="Mo P."/>
        </authorList>
    </citation>
    <scope>NUCLEOTIDE SEQUENCE [LARGE SCALE GENOMIC DNA]</scope>
    <source>
        <strain evidence="1 2">T44</strain>
    </source>
</reference>
<proteinExistence type="predicted"/>
<dbReference type="RefSeq" id="WP_158917132.1">
    <property type="nucleotide sequence ID" value="NZ_CP047020.1"/>
</dbReference>
<sequence length="107" mass="11949">MIAVVIREDMTRCLRWEIQMHEPFSRVWICKDYGRATTGADPAEWGRTVLAAYLAERPTRGETFRVIVRTDNGSQSITTPSQLTGPGWTADPAIRQALPGYLRGALA</sequence>
<keyword evidence="2" id="KW-1185">Reference proteome</keyword>
<evidence type="ECO:0000313" key="1">
    <source>
        <dbReference type="EMBL" id="QHA02280.1"/>
    </source>
</evidence>
<name>A0A6I6MXD8_9ACTN</name>